<dbReference type="Gene3D" id="3.20.20.140">
    <property type="entry name" value="Metal-dependent hydrolases"/>
    <property type="match status" value="1"/>
</dbReference>
<organism evidence="1 2">
    <name type="scientific">Herbiconiux ginsengi</name>
    <dbReference type="NCBI Taxonomy" id="381665"/>
    <lineage>
        <taxon>Bacteria</taxon>
        <taxon>Bacillati</taxon>
        <taxon>Actinomycetota</taxon>
        <taxon>Actinomycetes</taxon>
        <taxon>Micrococcales</taxon>
        <taxon>Microbacteriaceae</taxon>
        <taxon>Herbiconiux</taxon>
    </lineage>
</organism>
<proteinExistence type="predicted"/>
<evidence type="ECO:0008006" key="3">
    <source>
        <dbReference type="Google" id="ProtNLM"/>
    </source>
</evidence>
<dbReference type="Proteomes" id="UP000198891">
    <property type="component" value="Unassembled WGS sequence"/>
</dbReference>
<dbReference type="SUPFAM" id="SSF89550">
    <property type="entry name" value="PHP domain-like"/>
    <property type="match status" value="1"/>
</dbReference>
<evidence type="ECO:0000313" key="1">
    <source>
        <dbReference type="EMBL" id="SDZ56737.1"/>
    </source>
</evidence>
<name>A0A1H3U364_9MICO</name>
<evidence type="ECO:0000313" key="2">
    <source>
        <dbReference type="Proteomes" id="UP000198891"/>
    </source>
</evidence>
<dbReference type="OrthoDB" id="9804333at2"/>
<dbReference type="InterPro" id="IPR016195">
    <property type="entry name" value="Pol/histidinol_Pase-like"/>
</dbReference>
<dbReference type="EMBL" id="FNPZ01000010">
    <property type="protein sequence ID" value="SDZ56737.1"/>
    <property type="molecule type" value="Genomic_DNA"/>
</dbReference>
<dbReference type="RefSeq" id="WP_139256857.1">
    <property type="nucleotide sequence ID" value="NZ_FNPZ01000010.1"/>
</dbReference>
<gene>
    <name evidence="1" type="ORF">SAMN05216554_0077</name>
</gene>
<accession>A0A1H3U364</accession>
<dbReference type="STRING" id="381665.SAMN05216554_0077"/>
<keyword evidence="2" id="KW-1185">Reference proteome</keyword>
<dbReference type="AlphaFoldDB" id="A0A1H3U364"/>
<reference evidence="1 2" key="1">
    <citation type="submission" date="2016-10" db="EMBL/GenBank/DDBJ databases">
        <authorList>
            <person name="de Groot N.N."/>
        </authorList>
    </citation>
    <scope>NUCLEOTIDE SEQUENCE [LARGE SCALE GENOMIC DNA]</scope>
    <source>
        <strain evidence="1 2">CGMCC 4.3491</strain>
    </source>
</reference>
<protein>
    <recommendedName>
        <fullName evidence="3">PHP domain-containing protein</fullName>
    </recommendedName>
</protein>
<sequence>MIEPQPLYNPYAGLHDEPGAWQKAQFHLHHLIPDKEGGSSVESAEPLAEIFREYRSADYQIAAQSSYATWLDTAELGDEIGIQTYNGQEYVEYDGILLIGTRRLHVGTPQSVIDGCLDDGGFAVICHPNQNPELSEANPAIPRLLTREMSEALTGAVGVEVYNGCLPHREWNGIGFGSGLATDYWDDALTSGRLLWGFATDDSHDRHEINQGWTDIHAASTGFADVRRAVYRGRLTASRGLRLYDFDLDDSGLLTVEADLPYSREFHTDYTFVGSGGRTLHRAQGQRATFHVGPDESYVRVEARSGDGSMLWTQPVVRAEDFGLTSDGPAVPTS</sequence>